<reference evidence="2 3" key="1">
    <citation type="submission" date="2018-04" db="EMBL/GenBank/DDBJ databases">
        <title>Novel species isolated from glacier.</title>
        <authorList>
            <person name="Liu Q."/>
            <person name="Xin Y.-H."/>
        </authorList>
    </citation>
    <scope>NUCLEOTIDE SEQUENCE [LARGE SCALE GENOMIC DNA]</scope>
    <source>
        <strain evidence="2 3">GT1R17</strain>
    </source>
</reference>
<accession>A0A2T5MCG7</accession>
<evidence type="ECO:0000313" key="3">
    <source>
        <dbReference type="Proteomes" id="UP000244248"/>
    </source>
</evidence>
<protein>
    <recommendedName>
        <fullName evidence="4">2OG-Fe dioxygenase family protein</fullName>
    </recommendedName>
</protein>
<feature type="region of interest" description="Disordered" evidence="1">
    <location>
        <begin position="1"/>
        <end position="21"/>
    </location>
</feature>
<dbReference type="RefSeq" id="WP_107941207.1">
    <property type="nucleotide sequence ID" value="NZ_QANS01000006.1"/>
</dbReference>
<evidence type="ECO:0000313" key="2">
    <source>
        <dbReference type="EMBL" id="PTU30266.1"/>
    </source>
</evidence>
<evidence type="ECO:0008006" key="4">
    <source>
        <dbReference type="Google" id="ProtNLM"/>
    </source>
</evidence>
<dbReference type="InterPro" id="IPR018724">
    <property type="entry name" value="2OG-Fe_dioxygenase"/>
</dbReference>
<dbReference type="OrthoDB" id="6681382at2"/>
<dbReference type="Proteomes" id="UP000244248">
    <property type="component" value="Unassembled WGS sequence"/>
</dbReference>
<dbReference type="EMBL" id="QANS01000006">
    <property type="protein sequence ID" value="PTU30266.1"/>
    <property type="molecule type" value="Genomic_DNA"/>
</dbReference>
<evidence type="ECO:0000256" key="1">
    <source>
        <dbReference type="SAM" id="MobiDB-lite"/>
    </source>
</evidence>
<organism evidence="2 3">
    <name type="scientific">Stenotrophobium rhamnosiphilum</name>
    <dbReference type="NCBI Taxonomy" id="2029166"/>
    <lineage>
        <taxon>Bacteria</taxon>
        <taxon>Pseudomonadati</taxon>
        <taxon>Pseudomonadota</taxon>
        <taxon>Gammaproteobacteria</taxon>
        <taxon>Nevskiales</taxon>
        <taxon>Nevskiaceae</taxon>
        <taxon>Stenotrophobium</taxon>
    </lineage>
</organism>
<dbReference type="GO" id="GO:0051213">
    <property type="term" value="F:dioxygenase activity"/>
    <property type="evidence" value="ECO:0007669"/>
    <property type="project" value="InterPro"/>
</dbReference>
<dbReference type="AlphaFoldDB" id="A0A2T5MCG7"/>
<dbReference type="Gene3D" id="2.60.120.620">
    <property type="entry name" value="q2cbj1_9rhob like domain"/>
    <property type="match status" value="1"/>
</dbReference>
<gene>
    <name evidence="2" type="ORF">CJD38_15055</name>
</gene>
<sequence length="254" mass="28311">MARSSRPLNDTPATTKTSKAQDWRGELLRDGHTFLRATQLQPLLEAQGSLGDWYAFAASWGDMPVDTYMADGGRYRRRRHAVFAISADGRIERQPHQPHYQSRDYNTLNGGVERWFEPVQESIGASSSLHAILRFCSAVFGALAPQVKSWHVETHQFRIEARADMQGLPTPEGMHRDGVDYVLVLLVRRHNIASGTTTIHAPDGSSLGSFTLTHAFDATLIDDARVFHGVTAVEPLDAAQPAHRDVLVVTFRRQ</sequence>
<dbReference type="Pfam" id="PF10014">
    <property type="entry name" value="2OG-Fe_Oxy_2"/>
    <property type="match status" value="1"/>
</dbReference>
<name>A0A2T5MCG7_9GAMM</name>
<keyword evidence="3" id="KW-1185">Reference proteome</keyword>
<feature type="compositionally biased region" description="Polar residues" evidence="1">
    <location>
        <begin position="1"/>
        <end position="18"/>
    </location>
</feature>
<comment type="caution">
    <text evidence="2">The sequence shown here is derived from an EMBL/GenBank/DDBJ whole genome shotgun (WGS) entry which is preliminary data.</text>
</comment>
<proteinExistence type="predicted"/>